<dbReference type="Proteomes" id="UP000184488">
    <property type="component" value="Unassembled WGS sequence"/>
</dbReference>
<dbReference type="InterPro" id="IPR036890">
    <property type="entry name" value="HATPase_C_sf"/>
</dbReference>
<organism evidence="4 5">
    <name type="scientific">Flavobacterium terrae</name>
    <dbReference type="NCBI Taxonomy" id="415425"/>
    <lineage>
        <taxon>Bacteria</taxon>
        <taxon>Pseudomonadati</taxon>
        <taxon>Bacteroidota</taxon>
        <taxon>Flavobacteriia</taxon>
        <taxon>Flavobacteriales</taxon>
        <taxon>Flavobacteriaceae</taxon>
        <taxon>Flavobacterium</taxon>
    </lineage>
</organism>
<sequence>MAQDPITIKLSEKEGLPDVEFYDIIEDHKGFIWLAADKGLFRFDGSEYLNYSNKDKRGLSVFGLTFDNQNNLWCNNISGQFFKIVDNKLVLALDLKNELKGQLAEFLFIDDCIVIVAVNSIISINLKTNKRIDLYAQLQNESLTVRSPYIYKNKVLFPINDKVYTLSNQKLIQITNSSILEYSDQDMLSFFEYSGNLYLKNFNTISNANTFYQIIDKDLIPIKFPKVLNTTKIIRAKQVKDEIWFCTSNGIITLNKKNNHFQISNTFYKNDFITNFIEDKNHTFFVSTLNNGVFIIPDLNIKVFDDNVAKGVISAIEKIDDKTIAFGTIKGELFLRNQETQKTTSIQLNSSAKVTALAYLKSLNCLLISNENNSYILNLKNNKLLVLESLVRNAKDLKAIPLSNKFVLCGYNMASVMEFKNNSIVKTKELDSKRAYKCFYDKDTEAIYISFVDSFLKFDKNFNSQNIQFNTKNIVGKDICKTADGTIWIATFNDGIIGFKNDKFFKKIDLKNGLLSHVVLQLQSDAENLWILTDLGVQVYNTKNNLAQVKLNNKNTNIGGVKNIIIKESSLLFATQDAFFEMSKKSERKEYSPREIYIKSVTINERDTLVSSSYDLPYHKNRIKSNFHVNGYFPEEELQFQYRLNGLNENWISIEKNTRFVNFNSLPSGSYTFEIRCKTLSDEKFVSTKITFKINRPFWATWWFITLMALSAIGIIILFYRNKLAIKEKEKELALKNAKFENELAVLKLENLKSQMNPHFIFNALNSIQEYIILNQKNLASSYLAKFADLIRAYLEHSNKGYITIREEIECLDIYLQLEKLRFEDKFEYALHGIENNDHLKIPTMLIQPYVENAIKHGLLHKKDNRKLTISFELLTNQSMLKCIVLDNGIGRVKANEIQNKKHSSFATEATAHRLELLNFGKEKKIGVEIEDLYDTTIPLGTKVTLLIPILN</sequence>
<accession>A0A1M6ARX0</accession>
<keyword evidence="1" id="KW-0472">Membrane</keyword>
<dbReference type="Pfam" id="PF06580">
    <property type="entry name" value="His_kinase"/>
    <property type="match status" value="1"/>
</dbReference>
<keyword evidence="5" id="KW-1185">Reference proteome</keyword>
<name>A0A1M6ARX0_9FLAO</name>
<dbReference type="RefSeq" id="WP_073308031.1">
    <property type="nucleotide sequence ID" value="NZ_FQZI01000001.1"/>
</dbReference>
<evidence type="ECO:0000259" key="2">
    <source>
        <dbReference type="Pfam" id="PF06580"/>
    </source>
</evidence>
<dbReference type="STRING" id="415425.SAMN05444363_0371"/>
<protein>
    <submittedName>
        <fullName evidence="4">Y_Y_Y domain-containing protein</fullName>
    </submittedName>
</protein>
<keyword evidence="1" id="KW-1133">Transmembrane helix</keyword>
<dbReference type="EMBL" id="FQZI01000001">
    <property type="protein sequence ID" value="SHI39264.1"/>
    <property type="molecule type" value="Genomic_DNA"/>
</dbReference>
<dbReference type="SUPFAM" id="SSF50978">
    <property type="entry name" value="WD40 repeat-like"/>
    <property type="match status" value="1"/>
</dbReference>
<feature type="domain" description="Signal transduction histidine kinase internal region" evidence="2">
    <location>
        <begin position="748"/>
        <end position="827"/>
    </location>
</feature>
<evidence type="ECO:0000313" key="4">
    <source>
        <dbReference type="EMBL" id="SHI39264.1"/>
    </source>
</evidence>
<evidence type="ECO:0000256" key="1">
    <source>
        <dbReference type="SAM" id="Phobius"/>
    </source>
</evidence>
<dbReference type="PANTHER" id="PTHR34220">
    <property type="entry name" value="SENSOR HISTIDINE KINASE YPDA"/>
    <property type="match status" value="1"/>
</dbReference>
<dbReference type="AlphaFoldDB" id="A0A1M6ARX0"/>
<feature type="domain" description="Two component regulator three Y" evidence="3">
    <location>
        <begin position="632"/>
        <end position="694"/>
    </location>
</feature>
<dbReference type="Gene3D" id="2.60.40.10">
    <property type="entry name" value="Immunoglobulins"/>
    <property type="match status" value="1"/>
</dbReference>
<dbReference type="PANTHER" id="PTHR34220:SF7">
    <property type="entry name" value="SENSOR HISTIDINE KINASE YPDA"/>
    <property type="match status" value="1"/>
</dbReference>
<dbReference type="OrthoDB" id="9809670at2"/>
<dbReference type="InterPro" id="IPR011123">
    <property type="entry name" value="Y_Y_Y"/>
</dbReference>
<dbReference type="GO" id="GO:0016020">
    <property type="term" value="C:membrane"/>
    <property type="evidence" value="ECO:0007669"/>
    <property type="project" value="InterPro"/>
</dbReference>
<dbReference type="InterPro" id="IPR050640">
    <property type="entry name" value="Bact_2-comp_sensor_kinase"/>
</dbReference>
<dbReference type="InterPro" id="IPR013783">
    <property type="entry name" value="Ig-like_fold"/>
</dbReference>
<dbReference type="GO" id="GO:0000155">
    <property type="term" value="F:phosphorelay sensor kinase activity"/>
    <property type="evidence" value="ECO:0007669"/>
    <property type="project" value="InterPro"/>
</dbReference>
<dbReference type="Gene3D" id="2.130.10.10">
    <property type="entry name" value="YVTN repeat-like/Quinoprotein amine dehydrogenase"/>
    <property type="match status" value="2"/>
</dbReference>
<dbReference type="Gene3D" id="3.30.565.10">
    <property type="entry name" value="Histidine kinase-like ATPase, C-terminal domain"/>
    <property type="match status" value="1"/>
</dbReference>
<dbReference type="InterPro" id="IPR010559">
    <property type="entry name" value="Sig_transdc_His_kin_internal"/>
</dbReference>
<evidence type="ECO:0000313" key="5">
    <source>
        <dbReference type="Proteomes" id="UP000184488"/>
    </source>
</evidence>
<evidence type="ECO:0000259" key="3">
    <source>
        <dbReference type="Pfam" id="PF07495"/>
    </source>
</evidence>
<reference evidence="5" key="1">
    <citation type="submission" date="2016-11" db="EMBL/GenBank/DDBJ databases">
        <authorList>
            <person name="Varghese N."/>
            <person name="Submissions S."/>
        </authorList>
    </citation>
    <scope>NUCLEOTIDE SEQUENCE [LARGE SCALE GENOMIC DNA]</scope>
    <source>
        <strain evidence="5">DSM 18829</strain>
    </source>
</reference>
<dbReference type="InterPro" id="IPR015943">
    <property type="entry name" value="WD40/YVTN_repeat-like_dom_sf"/>
</dbReference>
<gene>
    <name evidence="4" type="ORF">SAMN05444363_0371</name>
</gene>
<proteinExistence type="predicted"/>
<feature type="transmembrane region" description="Helical" evidence="1">
    <location>
        <begin position="699"/>
        <end position="720"/>
    </location>
</feature>
<keyword evidence="1" id="KW-0812">Transmembrane</keyword>
<dbReference type="InterPro" id="IPR036322">
    <property type="entry name" value="WD40_repeat_dom_sf"/>
</dbReference>
<dbReference type="Pfam" id="PF07495">
    <property type="entry name" value="Y_Y_Y"/>
    <property type="match status" value="1"/>
</dbReference>